<gene>
    <name evidence="7" type="ORF">Q8A64_13640</name>
</gene>
<evidence type="ECO:0000313" key="7">
    <source>
        <dbReference type="EMBL" id="MDQ9171451.1"/>
    </source>
</evidence>
<keyword evidence="1" id="KW-0808">Transferase</keyword>
<keyword evidence="8" id="KW-1185">Reference proteome</keyword>
<organism evidence="7 8">
    <name type="scientific">Keguizhuia sedimenti</name>
    <dbReference type="NCBI Taxonomy" id="3064264"/>
    <lineage>
        <taxon>Bacteria</taxon>
        <taxon>Pseudomonadati</taxon>
        <taxon>Pseudomonadota</taxon>
        <taxon>Betaproteobacteria</taxon>
        <taxon>Burkholderiales</taxon>
        <taxon>Oxalobacteraceae</taxon>
        <taxon>Keguizhuia</taxon>
    </lineage>
</organism>
<evidence type="ECO:0000256" key="4">
    <source>
        <dbReference type="SAM" id="Coils"/>
    </source>
</evidence>
<name>A0ABU1BSR8_9BURK</name>
<keyword evidence="3" id="KW-0902">Two-component regulatory system</keyword>
<evidence type="ECO:0000313" key="8">
    <source>
        <dbReference type="Proteomes" id="UP001225596"/>
    </source>
</evidence>
<dbReference type="InterPro" id="IPR003594">
    <property type="entry name" value="HATPase_dom"/>
</dbReference>
<dbReference type="Pfam" id="PF02518">
    <property type="entry name" value="HATPase_c"/>
    <property type="match status" value="1"/>
</dbReference>
<feature type="transmembrane region" description="Helical" evidence="5">
    <location>
        <begin position="6"/>
        <end position="23"/>
    </location>
</feature>
<dbReference type="PANTHER" id="PTHR24421:SF59">
    <property type="entry name" value="OXYGEN SENSOR HISTIDINE KINASE NREB"/>
    <property type="match status" value="1"/>
</dbReference>
<dbReference type="GO" id="GO:0016301">
    <property type="term" value="F:kinase activity"/>
    <property type="evidence" value="ECO:0007669"/>
    <property type="project" value="UniProtKB-KW"/>
</dbReference>
<dbReference type="SMART" id="SM00387">
    <property type="entry name" value="HATPase_c"/>
    <property type="match status" value="1"/>
</dbReference>
<evidence type="ECO:0000259" key="6">
    <source>
        <dbReference type="PROSITE" id="PS50109"/>
    </source>
</evidence>
<dbReference type="PROSITE" id="PS50109">
    <property type="entry name" value="HIS_KIN"/>
    <property type="match status" value="1"/>
</dbReference>
<reference evidence="7 8" key="1">
    <citation type="submission" date="2023-08" db="EMBL/GenBank/DDBJ databases">
        <title>Oxalobacteraceae gen .nov., isolated from river sludge outside the plant.</title>
        <authorList>
            <person name="Zhao S.Y."/>
        </authorList>
    </citation>
    <scope>NUCLEOTIDE SEQUENCE [LARGE SCALE GENOMIC DNA]</scope>
    <source>
        <strain evidence="7 8">R-40</strain>
    </source>
</reference>
<dbReference type="Pfam" id="PF07730">
    <property type="entry name" value="HisKA_3"/>
    <property type="match status" value="1"/>
</dbReference>
<keyword evidence="5" id="KW-1133">Transmembrane helix</keyword>
<dbReference type="Gene3D" id="1.20.5.1930">
    <property type="match status" value="1"/>
</dbReference>
<comment type="caution">
    <text evidence="7">The sequence shown here is derived from an EMBL/GenBank/DDBJ whole genome shotgun (WGS) entry which is preliminary data.</text>
</comment>
<dbReference type="InterPro" id="IPR011712">
    <property type="entry name" value="Sig_transdc_His_kin_sub3_dim/P"/>
</dbReference>
<keyword evidence="5" id="KW-0812">Transmembrane</keyword>
<evidence type="ECO:0000256" key="5">
    <source>
        <dbReference type="SAM" id="Phobius"/>
    </source>
</evidence>
<dbReference type="SUPFAM" id="SSF55874">
    <property type="entry name" value="ATPase domain of HSP90 chaperone/DNA topoisomerase II/histidine kinase"/>
    <property type="match status" value="1"/>
</dbReference>
<dbReference type="InterPro" id="IPR050482">
    <property type="entry name" value="Sensor_HK_TwoCompSys"/>
</dbReference>
<dbReference type="PANTHER" id="PTHR24421">
    <property type="entry name" value="NITRATE/NITRITE SENSOR PROTEIN NARX-RELATED"/>
    <property type="match status" value="1"/>
</dbReference>
<evidence type="ECO:0000256" key="2">
    <source>
        <dbReference type="ARBA" id="ARBA00022777"/>
    </source>
</evidence>
<sequence>MIADVLLGLSYLSISSALAYFAYKRLEAGIKGIALAIAMLIFIGGIIQFFAGAGNWRLAPEWRIAQYAISGLVFIAALLSWPLVRLLLEMSDRNTGRLENMIAKLRHEVAERARAEVELQKSQELLRQLAAYQEQVKEDERKRIAREIHDDLGQNLMALRIDMSILQSRAGNNPLINEKVVHAMHHIDNTIKAVRTIINNLRPSVLDLGLHAAIEWQVNEFSRRTGIECKITKDDTATEFELDDQRATALFRILQESLTNVARHAQATCVDIELQRNDDTFIMRIRDNGVGIYPGCRRKPNSFGLLGIGERISMLGGEFSVDSGPGKGTLLSISIPIEKEVAAEIW</sequence>
<dbReference type="Gene3D" id="3.30.565.10">
    <property type="entry name" value="Histidine kinase-like ATPase, C-terminal domain"/>
    <property type="match status" value="1"/>
</dbReference>
<feature type="domain" description="Histidine kinase" evidence="6">
    <location>
        <begin position="147"/>
        <end position="339"/>
    </location>
</feature>
<keyword evidence="2 7" id="KW-0418">Kinase</keyword>
<feature type="transmembrane region" description="Helical" evidence="5">
    <location>
        <begin position="64"/>
        <end position="88"/>
    </location>
</feature>
<proteinExistence type="predicted"/>
<protein>
    <submittedName>
        <fullName evidence="7">Sensor histidine kinase</fullName>
    </submittedName>
</protein>
<dbReference type="RefSeq" id="WP_338437388.1">
    <property type="nucleotide sequence ID" value="NZ_JAUYVH010000009.1"/>
</dbReference>
<dbReference type="EMBL" id="JAUYVH010000009">
    <property type="protein sequence ID" value="MDQ9171451.1"/>
    <property type="molecule type" value="Genomic_DNA"/>
</dbReference>
<evidence type="ECO:0000256" key="3">
    <source>
        <dbReference type="ARBA" id="ARBA00023012"/>
    </source>
</evidence>
<dbReference type="CDD" id="cd16917">
    <property type="entry name" value="HATPase_UhpB-NarQ-NarX-like"/>
    <property type="match status" value="1"/>
</dbReference>
<keyword evidence="4" id="KW-0175">Coiled coil</keyword>
<accession>A0ABU1BSR8</accession>
<dbReference type="Proteomes" id="UP001225596">
    <property type="component" value="Unassembled WGS sequence"/>
</dbReference>
<keyword evidence="5" id="KW-0472">Membrane</keyword>
<evidence type="ECO:0000256" key="1">
    <source>
        <dbReference type="ARBA" id="ARBA00022679"/>
    </source>
</evidence>
<dbReference type="InterPro" id="IPR005467">
    <property type="entry name" value="His_kinase_dom"/>
</dbReference>
<feature type="transmembrane region" description="Helical" evidence="5">
    <location>
        <begin position="32"/>
        <end position="52"/>
    </location>
</feature>
<dbReference type="InterPro" id="IPR036890">
    <property type="entry name" value="HATPase_C_sf"/>
</dbReference>
<feature type="coiled-coil region" evidence="4">
    <location>
        <begin position="98"/>
        <end position="142"/>
    </location>
</feature>